<dbReference type="InterPro" id="IPR001424">
    <property type="entry name" value="SOD_Cu_Zn_dom"/>
</dbReference>
<accession>A0A2S4V3H9</accession>
<protein>
    <recommendedName>
        <fullName evidence="2">Superoxide dismutase copper/zinc binding domain-containing protein</fullName>
    </recommendedName>
</protein>
<dbReference type="InterPro" id="IPR036423">
    <property type="entry name" value="SOD-like_Cu/Zn_dom_sf"/>
</dbReference>
<evidence type="ECO:0000313" key="4">
    <source>
        <dbReference type="Proteomes" id="UP000238274"/>
    </source>
</evidence>
<feature type="compositionally biased region" description="Basic and acidic residues" evidence="1">
    <location>
        <begin position="155"/>
        <end position="173"/>
    </location>
</feature>
<dbReference type="PANTHER" id="PTHR10003">
    <property type="entry name" value="SUPEROXIDE DISMUTASE CU-ZN -RELATED"/>
    <property type="match status" value="1"/>
</dbReference>
<dbReference type="Pfam" id="PF00080">
    <property type="entry name" value="Sod_Cu"/>
    <property type="match status" value="1"/>
</dbReference>
<dbReference type="Proteomes" id="UP000238274">
    <property type="component" value="Unassembled WGS sequence"/>
</dbReference>
<dbReference type="OrthoDB" id="2507086at2759"/>
<evidence type="ECO:0000313" key="3">
    <source>
        <dbReference type="EMBL" id="POW04057.1"/>
    </source>
</evidence>
<dbReference type="VEuPathDB" id="FungiDB:PSHT_11324"/>
<dbReference type="EMBL" id="PKSM01000189">
    <property type="protein sequence ID" value="POW04057.1"/>
    <property type="molecule type" value="Genomic_DNA"/>
</dbReference>
<dbReference type="GO" id="GO:0005507">
    <property type="term" value="F:copper ion binding"/>
    <property type="evidence" value="ECO:0007669"/>
    <property type="project" value="InterPro"/>
</dbReference>
<dbReference type="InterPro" id="IPR024134">
    <property type="entry name" value="SOD_Cu/Zn_/chaperone"/>
</dbReference>
<evidence type="ECO:0000256" key="1">
    <source>
        <dbReference type="SAM" id="MobiDB-lite"/>
    </source>
</evidence>
<dbReference type="SUPFAM" id="SSF49329">
    <property type="entry name" value="Cu,Zn superoxide dismutase-like"/>
    <property type="match status" value="1"/>
</dbReference>
<reference evidence="4" key="2">
    <citation type="journal article" date="2018" name="BMC Genomics">
        <title>Genomic insights into host adaptation between the wheat stripe rust pathogen (Puccinia striiformis f. sp. tritici) and the barley stripe rust pathogen (Puccinia striiformis f. sp. hordei).</title>
        <authorList>
            <person name="Xia C."/>
            <person name="Wang M."/>
            <person name="Yin C."/>
            <person name="Cornejo O.E."/>
            <person name="Hulbert S.H."/>
            <person name="Chen X."/>
        </authorList>
    </citation>
    <scope>NUCLEOTIDE SEQUENCE [LARGE SCALE GENOMIC DNA]</scope>
    <source>
        <strain evidence="4">93TX-2</strain>
    </source>
</reference>
<dbReference type="GO" id="GO:0006801">
    <property type="term" value="P:superoxide metabolic process"/>
    <property type="evidence" value="ECO:0007669"/>
    <property type="project" value="InterPro"/>
</dbReference>
<dbReference type="VEuPathDB" id="FungiDB:PSTT_16029"/>
<comment type="caution">
    <text evidence="3">The sequence shown here is derived from an EMBL/GenBank/DDBJ whole genome shotgun (WGS) entry which is preliminary data.</text>
</comment>
<feature type="region of interest" description="Disordered" evidence="1">
    <location>
        <begin position="143"/>
        <end position="178"/>
    </location>
</feature>
<dbReference type="Gene3D" id="2.60.40.200">
    <property type="entry name" value="Superoxide dismutase, copper/zinc binding domain"/>
    <property type="match status" value="1"/>
</dbReference>
<reference evidence="4" key="3">
    <citation type="journal article" date="2018" name="Mol. Plant Microbe Interact.">
        <title>Genome sequence resources for the wheat stripe rust pathogen (Puccinia striiformis f. sp. tritici) and the barley stripe rust pathogen (Puccinia striiformis f. sp. hordei).</title>
        <authorList>
            <person name="Xia C."/>
            <person name="Wang M."/>
            <person name="Yin C."/>
            <person name="Cornejo O.E."/>
            <person name="Hulbert S.H."/>
            <person name="Chen X."/>
        </authorList>
    </citation>
    <scope>NUCLEOTIDE SEQUENCE [LARGE SCALE GENOMIC DNA]</scope>
    <source>
        <strain evidence="4">93TX-2</strain>
    </source>
</reference>
<proteinExistence type="predicted"/>
<evidence type="ECO:0000259" key="2">
    <source>
        <dbReference type="Pfam" id="PF00080"/>
    </source>
</evidence>
<organism evidence="3 4">
    <name type="scientific">Puccinia striiformis</name>
    <dbReference type="NCBI Taxonomy" id="27350"/>
    <lineage>
        <taxon>Eukaryota</taxon>
        <taxon>Fungi</taxon>
        <taxon>Dikarya</taxon>
        <taxon>Basidiomycota</taxon>
        <taxon>Pucciniomycotina</taxon>
        <taxon>Pucciniomycetes</taxon>
        <taxon>Pucciniales</taxon>
        <taxon>Pucciniaceae</taxon>
        <taxon>Puccinia</taxon>
    </lineage>
</organism>
<sequence length="244" mass="27125">MGQPSLLRAPRVTISFSLSRAQCSKLSTHSARLMSIRFWITLVLLSVIVLTSAHPQKSPKPTPRRPPYPKIAKATISTPGFHAALTFQLRINPKASDDIAPIPGLENHPKRSTRVFVQYTGVPDGQNFTYHIHNKAIKGKDCKSAGQHWNPTHSSMDDPKRPCDHKNPGKCESGDLSGKHGKLRNLPVGHLVAYYDSSLNLSYSRRGILGKSVVIHNEKGERIACVDSRFLAFCNPRKSHNKRL</sequence>
<gene>
    <name evidence="3" type="ORF">PSHT_11324</name>
</gene>
<name>A0A2S4V3H9_9BASI</name>
<dbReference type="FunFam" id="2.60.40.200:FF:000015">
    <property type="entry name" value="Copper/zinc superoxide dismutase"/>
    <property type="match status" value="1"/>
</dbReference>
<feature type="domain" description="Superoxide dismutase copper/zinc binding" evidence="2">
    <location>
        <begin position="111"/>
        <end position="219"/>
    </location>
</feature>
<keyword evidence="4" id="KW-1185">Reference proteome</keyword>
<dbReference type="AlphaFoldDB" id="A0A2S4V3H9"/>
<reference evidence="3 4" key="1">
    <citation type="submission" date="2017-12" db="EMBL/GenBank/DDBJ databases">
        <title>Gene loss provides genomic basis for host adaptation in cereal stripe rust fungi.</title>
        <authorList>
            <person name="Xia C."/>
        </authorList>
    </citation>
    <scope>NUCLEOTIDE SEQUENCE [LARGE SCALE GENOMIC DNA]</scope>
    <source>
        <strain evidence="3 4">93TX-2</strain>
    </source>
</reference>